<dbReference type="EMBL" id="UINC01095758">
    <property type="protein sequence ID" value="SVC52098.1"/>
    <property type="molecule type" value="Genomic_DNA"/>
</dbReference>
<dbReference type="AlphaFoldDB" id="A0A382MUN1"/>
<dbReference type="Pfam" id="PF08811">
    <property type="entry name" value="DUF1800"/>
    <property type="match status" value="1"/>
</dbReference>
<reference evidence="2" key="1">
    <citation type="submission" date="2018-05" db="EMBL/GenBank/DDBJ databases">
        <authorList>
            <person name="Lanie J.A."/>
            <person name="Ng W.-L."/>
            <person name="Kazmierczak K.M."/>
            <person name="Andrzejewski T.M."/>
            <person name="Davidsen T.M."/>
            <person name="Wayne K.J."/>
            <person name="Tettelin H."/>
            <person name="Glass J.I."/>
            <person name="Rusch D."/>
            <person name="Podicherti R."/>
            <person name="Tsui H.-C.T."/>
            <person name="Winkler M.E."/>
        </authorList>
    </citation>
    <scope>NUCLEOTIDE SEQUENCE</scope>
</reference>
<name>A0A382MUN1_9ZZZZ</name>
<evidence type="ECO:0000313" key="2">
    <source>
        <dbReference type="EMBL" id="SVC52098.1"/>
    </source>
</evidence>
<gene>
    <name evidence="2" type="ORF">METZ01_LOCUS304952</name>
</gene>
<keyword evidence="1" id="KW-0175">Coiled coil</keyword>
<organism evidence="2">
    <name type="scientific">marine metagenome</name>
    <dbReference type="NCBI Taxonomy" id="408172"/>
    <lineage>
        <taxon>unclassified sequences</taxon>
        <taxon>metagenomes</taxon>
        <taxon>ecological metagenomes</taxon>
    </lineage>
</organism>
<sequence length="132" mass="15618">MLKPLPSSRWNYSTAAHLLNRAGFGGSPADIEKLVAMGPAKAVDQFVDFDKIPEDYPRPVWADPDPGTYEQFTAMRRKQLEVRREARDLPEKEKEELLERLERENRRVRQQVRRSQIQKITELRGWWIRRMA</sequence>
<dbReference type="InterPro" id="IPR014917">
    <property type="entry name" value="DUF1800"/>
</dbReference>
<proteinExistence type="predicted"/>
<evidence type="ECO:0000256" key="1">
    <source>
        <dbReference type="SAM" id="Coils"/>
    </source>
</evidence>
<accession>A0A382MUN1</accession>
<feature type="coiled-coil region" evidence="1">
    <location>
        <begin position="91"/>
        <end position="118"/>
    </location>
</feature>
<protein>
    <submittedName>
        <fullName evidence="2">Uncharacterized protein</fullName>
    </submittedName>
</protein>
<feature type="non-terminal residue" evidence="2">
    <location>
        <position position="132"/>
    </location>
</feature>